<evidence type="ECO:0000259" key="4">
    <source>
        <dbReference type="Pfam" id="PF02576"/>
    </source>
</evidence>
<dbReference type="EMBL" id="WBZJ01000001">
    <property type="protein sequence ID" value="KAB3523358.1"/>
    <property type="molecule type" value="Genomic_DNA"/>
</dbReference>
<comment type="caution">
    <text evidence="6">The sequence shown here is derived from an EMBL/GenBank/DDBJ whole genome shotgun (WGS) entry which is preliminary data.</text>
</comment>
<dbReference type="Proteomes" id="UP000436181">
    <property type="component" value="Unassembled WGS sequence"/>
</dbReference>
<dbReference type="InterPro" id="IPR028998">
    <property type="entry name" value="RimP_C"/>
</dbReference>
<name>A0ABQ6VGB5_9CORY</name>
<dbReference type="CDD" id="cd01734">
    <property type="entry name" value="YlxS_C"/>
    <property type="match status" value="1"/>
</dbReference>
<dbReference type="SUPFAM" id="SSF75420">
    <property type="entry name" value="YhbC-like, N-terminal domain"/>
    <property type="match status" value="1"/>
</dbReference>
<feature type="domain" description="Ribosome maturation factor RimP C-terminal" evidence="5">
    <location>
        <begin position="91"/>
        <end position="152"/>
    </location>
</feature>
<evidence type="ECO:0000256" key="1">
    <source>
        <dbReference type="ARBA" id="ARBA00022490"/>
    </source>
</evidence>
<comment type="subcellular location">
    <subcellularLocation>
        <location evidence="3">Cytoplasm</location>
    </subcellularLocation>
</comment>
<comment type="function">
    <text evidence="3">Required for maturation of 30S ribosomal subunits.</text>
</comment>
<organism evidence="6 7">
    <name type="scientific">Corynebacterium zhongnanshanii</name>
    <dbReference type="NCBI Taxonomy" id="2768834"/>
    <lineage>
        <taxon>Bacteria</taxon>
        <taxon>Bacillati</taxon>
        <taxon>Actinomycetota</taxon>
        <taxon>Actinomycetes</taxon>
        <taxon>Mycobacteriales</taxon>
        <taxon>Corynebacteriaceae</taxon>
        <taxon>Corynebacterium</taxon>
    </lineage>
</organism>
<reference evidence="6 7" key="1">
    <citation type="submission" date="2019-10" db="EMBL/GenBank/DDBJ databases">
        <title>Corynebacterium sp novel species isolated from the respiratory tract of Marmot.</title>
        <authorList>
            <person name="Zhang G."/>
        </authorList>
    </citation>
    <scope>NUCLEOTIDE SEQUENCE [LARGE SCALE GENOMIC DNA]</scope>
    <source>
        <strain evidence="6 7">336</strain>
    </source>
</reference>
<dbReference type="PANTHER" id="PTHR33867">
    <property type="entry name" value="RIBOSOME MATURATION FACTOR RIMP"/>
    <property type="match status" value="1"/>
</dbReference>
<dbReference type="Pfam" id="PF02576">
    <property type="entry name" value="RimP_N"/>
    <property type="match status" value="1"/>
</dbReference>
<evidence type="ECO:0000256" key="2">
    <source>
        <dbReference type="ARBA" id="ARBA00022517"/>
    </source>
</evidence>
<dbReference type="PANTHER" id="PTHR33867:SF1">
    <property type="entry name" value="RIBOSOME MATURATION FACTOR RIMP"/>
    <property type="match status" value="1"/>
</dbReference>
<dbReference type="InterPro" id="IPR028989">
    <property type="entry name" value="RimP_N"/>
</dbReference>
<dbReference type="Gene3D" id="3.30.300.70">
    <property type="entry name" value="RimP-like superfamily, N-terminal"/>
    <property type="match status" value="1"/>
</dbReference>
<comment type="similarity">
    <text evidence="3">Belongs to the RimP family.</text>
</comment>
<keyword evidence="2 3" id="KW-0690">Ribosome biogenesis</keyword>
<dbReference type="InterPro" id="IPR003728">
    <property type="entry name" value="Ribosome_maturation_RimP"/>
</dbReference>
<dbReference type="NCBIfam" id="NF000930">
    <property type="entry name" value="PRK00092.2-2"/>
    <property type="match status" value="1"/>
</dbReference>
<dbReference type="HAMAP" id="MF_01077">
    <property type="entry name" value="RimP"/>
    <property type="match status" value="1"/>
</dbReference>
<proteinExistence type="inferred from homology"/>
<evidence type="ECO:0000313" key="7">
    <source>
        <dbReference type="Proteomes" id="UP000436181"/>
    </source>
</evidence>
<protein>
    <recommendedName>
        <fullName evidence="3">Ribosome maturation factor RimP</fullName>
    </recommendedName>
</protein>
<evidence type="ECO:0000313" key="6">
    <source>
        <dbReference type="EMBL" id="KAB3523358.1"/>
    </source>
</evidence>
<accession>A0ABQ6VGB5</accession>
<feature type="domain" description="Ribosome maturation factor RimP N-terminal" evidence="4">
    <location>
        <begin position="15"/>
        <end position="88"/>
    </location>
</feature>
<keyword evidence="1 3" id="KW-0963">Cytoplasm</keyword>
<evidence type="ECO:0000259" key="5">
    <source>
        <dbReference type="Pfam" id="PF17384"/>
    </source>
</evidence>
<keyword evidence="7" id="KW-1185">Reference proteome</keyword>
<dbReference type="Pfam" id="PF17384">
    <property type="entry name" value="DUF150_C"/>
    <property type="match status" value="1"/>
</dbReference>
<gene>
    <name evidence="3 6" type="primary">rimP</name>
    <name evidence="6" type="ORF">F8377_04275</name>
</gene>
<evidence type="ECO:0000256" key="3">
    <source>
        <dbReference type="HAMAP-Rule" id="MF_01077"/>
    </source>
</evidence>
<sequence length="172" mass="18858">MPMAFPSKEQVQSFLHPVIAEFGVELEDVEVAKAGAKSRVKVLVDAPDLDAVEEISKSVSESFDAAEERGELNFGPGYTLEVSTPGLDFPLTAERHWRKNIGRLVRLKDGRKVRIAQVDGENVILIAAQKKNLDVFRQQLAEVAGAVVEVEFNAVPQQEAQLVGLDVDAYNS</sequence>
<dbReference type="InterPro" id="IPR035956">
    <property type="entry name" value="RimP_N_sf"/>
</dbReference>